<keyword evidence="5" id="KW-1185">Reference proteome</keyword>
<sequence length="333" mass="35787">MATTITTTTALPPSWTLTPSARESIFHDSIAPHEVLPHLLHRPQPPTTQPLAVLLVGQTGAGKTRLAPALADAIAARRAGHHPPAHFIADTYKTYHPHYQACLTSHPQHASALAGLDARVWLSMACALAAEHRLDALVESACRHPDDFARLAEVFHSAGYRVRVAVLAVPPPLSRLGILVRFFANLPEAQSRGLPLRLTPKRVHDESFAGLGPAARFIDDGGAVDGVVVVRRGNLRVYANERRPGGGGGGGWVGEGRVVDVLERERRRGLSAEERAMARRDVEALRALGDEKVDELVGEVEGLLEGVGEDEDEDEGLGLEPLDAEGFVWGGVE</sequence>
<reference evidence="4" key="1">
    <citation type="journal article" date="2023" name="Mol. Phylogenet. Evol.">
        <title>Genome-scale phylogeny and comparative genomics of the fungal order Sordariales.</title>
        <authorList>
            <person name="Hensen N."/>
            <person name="Bonometti L."/>
            <person name="Westerberg I."/>
            <person name="Brannstrom I.O."/>
            <person name="Guillou S."/>
            <person name="Cros-Aarteil S."/>
            <person name="Calhoun S."/>
            <person name="Haridas S."/>
            <person name="Kuo A."/>
            <person name="Mondo S."/>
            <person name="Pangilinan J."/>
            <person name="Riley R."/>
            <person name="LaButti K."/>
            <person name="Andreopoulos B."/>
            <person name="Lipzen A."/>
            <person name="Chen C."/>
            <person name="Yan M."/>
            <person name="Daum C."/>
            <person name="Ng V."/>
            <person name="Clum A."/>
            <person name="Steindorff A."/>
            <person name="Ohm R.A."/>
            <person name="Martin F."/>
            <person name="Silar P."/>
            <person name="Natvig D.O."/>
            <person name="Lalanne C."/>
            <person name="Gautier V."/>
            <person name="Ament-Velasquez S.L."/>
            <person name="Kruys A."/>
            <person name="Hutchinson M.I."/>
            <person name="Powell A.J."/>
            <person name="Barry K."/>
            <person name="Miller A.N."/>
            <person name="Grigoriev I.V."/>
            <person name="Debuchy R."/>
            <person name="Gladieux P."/>
            <person name="Hiltunen Thoren M."/>
            <person name="Johannesson H."/>
        </authorList>
    </citation>
    <scope>NUCLEOTIDE SEQUENCE</scope>
    <source>
        <strain evidence="4">CBS 314.62</strain>
    </source>
</reference>
<evidence type="ECO:0000256" key="2">
    <source>
        <dbReference type="ARBA" id="ARBA00022840"/>
    </source>
</evidence>
<dbReference type="SUPFAM" id="SSF52540">
    <property type="entry name" value="P-loop containing nucleoside triphosphate hydrolases"/>
    <property type="match status" value="1"/>
</dbReference>
<protein>
    <submittedName>
        <fullName evidence="4">Zeta toxin-domain-containing protein</fullName>
    </submittedName>
</protein>
<dbReference type="InterPro" id="IPR027417">
    <property type="entry name" value="P-loop_NTPase"/>
</dbReference>
<evidence type="ECO:0000256" key="1">
    <source>
        <dbReference type="ARBA" id="ARBA00022741"/>
    </source>
</evidence>
<comment type="caution">
    <text evidence="4">The sequence shown here is derived from an EMBL/GenBank/DDBJ whole genome shotgun (WGS) entry which is preliminary data.</text>
</comment>
<gene>
    <name evidence="4" type="ORF">B0T22DRAFT_13474</name>
</gene>
<evidence type="ECO:0000259" key="3">
    <source>
        <dbReference type="PROSITE" id="PS50042"/>
    </source>
</evidence>
<reference evidence="4" key="2">
    <citation type="submission" date="2023-06" db="EMBL/GenBank/DDBJ databases">
        <authorList>
            <consortium name="Lawrence Berkeley National Laboratory"/>
            <person name="Haridas S."/>
            <person name="Hensen N."/>
            <person name="Bonometti L."/>
            <person name="Westerberg I."/>
            <person name="Brannstrom I.O."/>
            <person name="Guillou S."/>
            <person name="Cros-Aarteil S."/>
            <person name="Calhoun S."/>
            <person name="Kuo A."/>
            <person name="Mondo S."/>
            <person name="Pangilinan J."/>
            <person name="Riley R."/>
            <person name="Labutti K."/>
            <person name="Andreopoulos B."/>
            <person name="Lipzen A."/>
            <person name="Chen C."/>
            <person name="Yanf M."/>
            <person name="Daum C."/>
            <person name="Ng V."/>
            <person name="Clum A."/>
            <person name="Steindorff A."/>
            <person name="Ohm R."/>
            <person name="Martin F."/>
            <person name="Silar P."/>
            <person name="Natvig D."/>
            <person name="Lalanne C."/>
            <person name="Gautier V."/>
            <person name="Ament-Velasquez S.L."/>
            <person name="Kruys A."/>
            <person name="Hutchinson M.I."/>
            <person name="Powell A.J."/>
            <person name="Barry K."/>
            <person name="Miller A.N."/>
            <person name="Grigoriev I.V."/>
            <person name="Debuchy R."/>
            <person name="Gladieux P."/>
            <person name="Thoren M.H."/>
            <person name="Johannesson H."/>
        </authorList>
    </citation>
    <scope>NUCLEOTIDE SEQUENCE</scope>
    <source>
        <strain evidence="4">CBS 314.62</strain>
    </source>
</reference>
<evidence type="ECO:0000313" key="5">
    <source>
        <dbReference type="Proteomes" id="UP001270362"/>
    </source>
</evidence>
<dbReference type="PROSITE" id="PS00675">
    <property type="entry name" value="SIGMA54_INTERACT_1"/>
    <property type="match status" value="1"/>
</dbReference>
<dbReference type="Gene3D" id="3.40.50.300">
    <property type="entry name" value="P-loop containing nucleotide triphosphate hydrolases"/>
    <property type="match status" value="1"/>
</dbReference>
<evidence type="ECO:0000313" key="4">
    <source>
        <dbReference type="EMBL" id="KAK3692424.1"/>
    </source>
</evidence>
<dbReference type="InterPro" id="IPR000595">
    <property type="entry name" value="cNMP-bd_dom"/>
</dbReference>
<dbReference type="GO" id="GO:0016301">
    <property type="term" value="F:kinase activity"/>
    <property type="evidence" value="ECO:0007669"/>
    <property type="project" value="InterPro"/>
</dbReference>
<dbReference type="InterPro" id="IPR010488">
    <property type="entry name" value="Zeta_toxin_domain"/>
</dbReference>
<feature type="domain" description="Cyclic nucleotide-binding" evidence="3">
    <location>
        <begin position="182"/>
        <end position="266"/>
    </location>
</feature>
<proteinExistence type="predicted"/>
<dbReference type="Proteomes" id="UP001270362">
    <property type="component" value="Unassembled WGS sequence"/>
</dbReference>
<dbReference type="AlphaFoldDB" id="A0AAE1CFI6"/>
<dbReference type="Pfam" id="PF06414">
    <property type="entry name" value="Zeta_toxin"/>
    <property type="match status" value="1"/>
</dbReference>
<accession>A0AAE1CFI6</accession>
<dbReference type="EMBL" id="JAULSO010000001">
    <property type="protein sequence ID" value="KAK3692424.1"/>
    <property type="molecule type" value="Genomic_DNA"/>
</dbReference>
<organism evidence="4 5">
    <name type="scientific">Podospora appendiculata</name>
    <dbReference type="NCBI Taxonomy" id="314037"/>
    <lineage>
        <taxon>Eukaryota</taxon>
        <taxon>Fungi</taxon>
        <taxon>Dikarya</taxon>
        <taxon>Ascomycota</taxon>
        <taxon>Pezizomycotina</taxon>
        <taxon>Sordariomycetes</taxon>
        <taxon>Sordariomycetidae</taxon>
        <taxon>Sordariales</taxon>
        <taxon>Podosporaceae</taxon>
        <taxon>Podospora</taxon>
    </lineage>
</organism>
<dbReference type="GO" id="GO:0005524">
    <property type="term" value="F:ATP binding"/>
    <property type="evidence" value="ECO:0007669"/>
    <property type="project" value="UniProtKB-KW"/>
</dbReference>
<dbReference type="InterPro" id="IPR025662">
    <property type="entry name" value="Sigma_54_int_dom_ATP-bd_1"/>
</dbReference>
<keyword evidence="1" id="KW-0547">Nucleotide-binding</keyword>
<name>A0AAE1CFI6_9PEZI</name>
<keyword evidence="2" id="KW-0067">ATP-binding</keyword>
<dbReference type="PROSITE" id="PS50042">
    <property type="entry name" value="CNMP_BINDING_3"/>
    <property type="match status" value="1"/>
</dbReference>